<accession>E2BC87</accession>
<dbReference type="Proteomes" id="UP000008237">
    <property type="component" value="Unassembled WGS sequence"/>
</dbReference>
<evidence type="ECO:0000313" key="2">
    <source>
        <dbReference type="Proteomes" id="UP000008237"/>
    </source>
</evidence>
<reference evidence="1 2" key="1">
    <citation type="journal article" date="2010" name="Science">
        <title>Genomic comparison of the ants Camponotus floridanus and Harpegnathos saltator.</title>
        <authorList>
            <person name="Bonasio R."/>
            <person name="Zhang G."/>
            <person name="Ye C."/>
            <person name="Mutti N.S."/>
            <person name="Fang X."/>
            <person name="Qin N."/>
            <person name="Donahue G."/>
            <person name="Yang P."/>
            <person name="Li Q."/>
            <person name="Li C."/>
            <person name="Zhang P."/>
            <person name="Huang Z."/>
            <person name="Berger S.L."/>
            <person name="Reinberg D."/>
            <person name="Wang J."/>
            <person name="Liebig J."/>
        </authorList>
    </citation>
    <scope>NUCLEOTIDE SEQUENCE [LARGE SCALE GENOMIC DNA]</scope>
    <source>
        <strain evidence="1 2">R22 G/1</strain>
    </source>
</reference>
<gene>
    <name evidence="1" type="ORF">EAI_12270</name>
</gene>
<evidence type="ECO:0000313" key="1">
    <source>
        <dbReference type="EMBL" id="EFN86714.1"/>
    </source>
</evidence>
<feature type="non-terminal residue" evidence="1">
    <location>
        <position position="1"/>
    </location>
</feature>
<keyword evidence="2" id="KW-1185">Reference proteome</keyword>
<dbReference type="OMA" id="WIRSWIS"/>
<proteinExistence type="predicted"/>
<organism evidence="2">
    <name type="scientific">Harpegnathos saltator</name>
    <name type="common">Jerdon's jumping ant</name>
    <dbReference type="NCBI Taxonomy" id="610380"/>
    <lineage>
        <taxon>Eukaryota</taxon>
        <taxon>Metazoa</taxon>
        <taxon>Ecdysozoa</taxon>
        <taxon>Arthropoda</taxon>
        <taxon>Hexapoda</taxon>
        <taxon>Insecta</taxon>
        <taxon>Pterygota</taxon>
        <taxon>Neoptera</taxon>
        <taxon>Endopterygota</taxon>
        <taxon>Hymenoptera</taxon>
        <taxon>Apocrita</taxon>
        <taxon>Aculeata</taxon>
        <taxon>Formicoidea</taxon>
        <taxon>Formicidae</taxon>
        <taxon>Ponerinae</taxon>
        <taxon>Ponerini</taxon>
        <taxon>Harpegnathos</taxon>
    </lineage>
</organism>
<dbReference type="EMBL" id="GL447256">
    <property type="protein sequence ID" value="EFN86714.1"/>
    <property type="molecule type" value="Genomic_DNA"/>
</dbReference>
<protein>
    <submittedName>
        <fullName evidence="1">Uncharacterized protein</fullName>
    </submittedName>
</protein>
<name>E2BC87_HARSA</name>
<dbReference type="InParanoid" id="E2BC87"/>
<feature type="non-terminal residue" evidence="1">
    <location>
        <position position="67"/>
    </location>
</feature>
<sequence length="67" mass="8157">SKKKKKRMWIRKWIGERLTHGVSNNLFKELALEDPTAYRKVLRLTCEKFEELLKKVHRLIQKKDSYV</sequence>
<dbReference type="AlphaFoldDB" id="E2BC87"/>